<dbReference type="AlphaFoldDB" id="A0A8B7C4X9"/>
<dbReference type="GO" id="GO:0003700">
    <property type="term" value="F:DNA-binding transcription factor activity"/>
    <property type="evidence" value="ECO:0007669"/>
    <property type="project" value="InterPro"/>
</dbReference>
<dbReference type="PROSITE" id="PS51519">
    <property type="entry name" value="RWP_RK"/>
    <property type="match status" value="1"/>
</dbReference>
<proteinExistence type="predicted"/>
<feature type="domain" description="RWP-RK" evidence="7">
    <location>
        <begin position="85"/>
        <end position="165"/>
    </location>
</feature>
<evidence type="ECO:0000259" key="7">
    <source>
        <dbReference type="PROSITE" id="PS51519"/>
    </source>
</evidence>
<evidence type="ECO:0000256" key="6">
    <source>
        <dbReference type="ARBA" id="ARBA00023242"/>
    </source>
</evidence>
<dbReference type="GeneID" id="103708559"/>
<dbReference type="RefSeq" id="XP_008791759.2">
    <property type="nucleotide sequence ID" value="XM_008793537.3"/>
</dbReference>
<dbReference type="Proteomes" id="UP000228380">
    <property type="component" value="Chromosome 10"/>
</dbReference>
<keyword evidence="3" id="KW-0175">Coiled coil</keyword>
<dbReference type="KEGG" id="pda:103708559"/>
<evidence type="ECO:0000313" key="9">
    <source>
        <dbReference type="RefSeq" id="XP_008791759.2"/>
    </source>
</evidence>
<reference evidence="8" key="1">
    <citation type="journal article" date="2019" name="Nat. Commun.">
        <title>Genome-wide association mapping of date palm fruit traits.</title>
        <authorList>
            <person name="Hazzouri K.M."/>
            <person name="Gros-Balthazard M."/>
            <person name="Flowers J.M."/>
            <person name="Copetti D."/>
            <person name="Lemansour A."/>
            <person name="Lebrun M."/>
            <person name="Masmoudi K."/>
            <person name="Ferrand S."/>
            <person name="Dhar M.I."/>
            <person name="Fresquez Z.A."/>
            <person name="Rosas U."/>
            <person name="Zhang J."/>
            <person name="Talag J."/>
            <person name="Lee S."/>
            <person name="Kudrna D."/>
            <person name="Powell R.F."/>
            <person name="Leitch I.J."/>
            <person name="Krueger R.R."/>
            <person name="Wing R.A."/>
            <person name="Amiri K.M.A."/>
            <person name="Purugganan M.D."/>
        </authorList>
    </citation>
    <scope>NUCLEOTIDE SEQUENCE [LARGE SCALE GENOMIC DNA]</scope>
    <source>
        <strain evidence="8">cv. Khalas</strain>
    </source>
</reference>
<dbReference type="GO" id="GO:0003677">
    <property type="term" value="F:DNA binding"/>
    <property type="evidence" value="ECO:0007669"/>
    <property type="project" value="UniProtKB-KW"/>
</dbReference>
<dbReference type="PANTHER" id="PTHR46373:SF5">
    <property type="entry name" value="RWP-RK DOMAIN PROTEIN"/>
    <property type="match status" value="1"/>
</dbReference>
<keyword evidence="2" id="KW-0805">Transcription regulation</keyword>
<gene>
    <name evidence="9" type="primary">LOC103708559</name>
</gene>
<dbReference type="InterPro" id="IPR044607">
    <property type="entry name" value="RKD-like"/>
</dbReference>
<dbReference type="InterPro" id="IPR003035">
    <property type="entry name" value="RWP-RK_dom"/>
</dbReference>
<protein>
    <submittedName>
        <fullName evidence="9">Protein RKD5 isoform X1</fullName>
    </submittedName>
</protein>
<keyword evidence="8" id="KW-1185">Reference proteome</keyword>
<evidence type="ECO:0000313" key="8">
    <source>
        <dbReference type="Proteomes" id="UP000228380"/>
    </source>
</evidence>
<comment type="function">
    <text evidence="1">Putative transcription factor.</text>
</comment>
<evidence type="ECO:0000256" key="5">
    <source>
        <dbReference type="ARBA" id="ARBA00023163"/>
    </source>
</evidence>
<reference evidence="9" key="2">
    <citation type="submission" date="2025-08" db="UniProtKB">
        <authorList>
            <consortium name="RefSeq"/>
        </authorList>
    </citation>
    <scope>IDENTIFICATION</scope>
    <source>
        <tissue evidence="9">Young leaves</tissue>
    </source>
</reference>
<organism evidence="8 9">
    <name type="scientific">Phoenix dactylifera</name>
    <name type="common">Date palm</name>
    <dbReference type="NCBI Taxonomy" id="42345"/>
    <lineage>
        <taxon>Eukaryota</taxon>
        <taxon>Viridiplantae</taxon>
        <taxon>Streptophyta</taxon>
        <taxon>Embryophyta</taxon>
        <taxon>Tracheophyta</taxon>
        <taxon>Spermatophyta</taxon>
        <taxon>Magnoliopsida</taxon>
        <taxon>Liliopsida</taxon>
        <taxon>Arecaceae</taxon>
        <taxon>Coryphoideae</taxon>
        <taxon>Phoeniceae</taxon>
        <taxon>Phoenix</taxon>
    </lineage>
</organism>
<keyword evidence="6" id="KW-0539">Nucleus</keyword>
<dbReference type="Pfam" id="PF02042">
    <property type="entry name" value="RWP-RK"/>
    <property type="match status" value="1"/>
</dbReference>
<evidence type="ECO:0000256" key="2">
    <source>
        <dbReference type="ARBA" id="ARBA00023015"/>
    </source>
</evidence>
<evidence type="ECO:0000256" key="3">
    <source>
        <dbReference type="ARBA" id="ARBA00023054"/>
    </source>
</evidence>
<evidence type="ECO:0000256" key="4">
    <source>
        <dbReference type="ARBA" id="ARBA00023125"/>
    </source>
</evidence>
<keyword evidence="5" id="KW-0804">Transcription</keyword>
<dbReference type="OrthoDB" id="6270329at2759"/>
<keyword evidence="4" id="KW-0238">DNA-binding</keyword>
<sequence length="187" mass="21071">MMCSLRTRSFDWVKKFLINYGLVRVRDNYIILQDSLSVFCDALCANMRYEVASTNAVNVSTSPESGLCQSRPIEVDRSHPVRTLKTGIAAQRERTGSMQLRDLVDYFHLPIADAAKELGICTTALKKICRKHGMPRWPQRKIKSIDKRISTLQRGLHAEAGEGAARTQVEIERLKVEKARICAGLPP</sequence>
<accession>A0A8B7C4X9</accession>
<evidence type="ECO:0000256" key="1">
    <source>
        <dbReference type="ARBA" id="ARBA00004049"/>
    </source>
</evidence>
<name>A0A8B7C4X9_PHODC</name>
<dbReference type="PANTHER" id="PTHR46373">
    <property type="entry name" value="PROTEIN RKD4"/>
    <property type="match status" value="1"/>
</dbReference>